<reference evidence="3 4" key="1">
    <citation type="submission" date="2012-09" db="EMBL/GenBank/DDBJ databases">
        <authorList>
            <person name="Harkins D.M."/>
            <person name="Durkin A.S."/>
            <person name="Brinkac L.M."/>
            <person name="Selengut J.D."/>
            <person name="Sanka R."/>
            <person name="DePew J."/>
            <person name="Purushe J."/>
            <person name="Chanthongthip A."/>
            <person name="Lattana O."/>
            <person name="Phetsouvanh R."/>
            <person name="Newton P.N."/>
            <person name="Vinetz J.M."/>
            <person name="Sutton G.G."/>
            <person name="Nelson W.C."/>
            <person name="Fouts D.E."/>
        </authorList>
    </citation>
    <scope>NUCLEOTIDE SEQUENCE [LARGE SCALE GENOMIC DNA]</scope>
    <source>
        <strain evidence="3 4">UI 12621</strain>
    </source>
</reference>
<organism evidence="3 4">
    <name type="scientific">Leptospira interrogans str. UI 12621</name>
    <dbReference type="NCBI Taxonomy" id="1049937"/>
    <lineage>
        <taxon>Bacteria</taxon>
        <taxon>Pseudomonadati</taxon>
        <taxon>Spirochaetota</taxon>
        <taxon>Spirochaetia</taxon>
        <taxon>Leptospirales</taxon>
        <taxon>Leptospiraceae</taxon>
        <taxon>Leptospira</taxon>
    </lineage>
</organism>
<accession>A0A0F6HBN4</accession>
<keyword evidence="1" id="KW-0472">Membrane</keyword>
<feature type="domain" description="Ig-like" evidence="2">
    <location>
        <begin position="141"/>
        <end position="238"/>
    </location>
</feature>
<protein>
    <submittedName>
        <fullName evidence="3">PF07603 family protein</fullName>
    </submittedName>
</protein>
<dbReference type="InterPro" id="IPR011460">
    <property type="entry name" value="Lcl_C"/>
</dbReference>
<name>A0A0F6HBN4_LEPIR</name>
<dbReference type="PROSITE" id="PS50835">
    <property type="entry name" value="IG_LIKE"/>
    <property type="match status" value="1"/>
</dbReference>
<evidence type="ECO:0000313" key="3">
    <source>
        <dbReference type="EMBL" id="EKO25704.1"/>
    </source>
</evidence>
<sequence length="238" mass="25897">MANNVLMFSLRIFLLFFFFLSFSSACYLNPVFKDLVSSDEKEEFLIPLLLILSSTAVSPPVIQGETIFFPSTGLTWMRCSRGQTYNASSDSCTGFLVSPQYCSSLDNQCNGTSGGTLISGSAFDSCSTFQVSGKSATWRVPTHSELKGIIFCSNGTDLTQSQDYSKTCASSGTSYEAPTIRKDWFPGNPTGSLIEFWSSTSDPQNSAVAWKVNFTNGSTNITSPKNVSGYLRCVSNSR</sequence>
<dbReference type="AlphaFoldDB" id="A0A0F6HBN4"/>
<dbReference type="Proteomes" id="UP000006324">
    <property type="component" value="Unassembled WGS sequence"/>
</dbReference>
<feature type="transmembrane region" description="Helical" evidence="1">
    <location>
        <begin position="44"/>
        <end position="62"/>
    </location>
</feature>
<keyword evidence="1" id="KW-1133">Transmembrane helix</keyword>
<dbReference type="InterPro" id="IPR007110">
    <property type="entry name" value="Ig-like_dom"/>
</dbReference>
<dbReference type="PANTHER" id="PTHR35812:SF1">
    <property type="entry name" value="LIPOPROTEIN"/>
    <property type="match status" value="1"/>
</dbReference>
<keyword evidence="1" id="KW-0812">Transmembrane</keyword>
<dbReference type="RefSeq" id="WP_002119845.1">
    <property type="nucleotide sequence ID" value="NZ_AHNQ02000022.1"/>
</dbReference>
<evidence type="ECO:0000256" key="1">
    <source>
        <dbReference type="SAM" id="Phobius"/>
    </source>
</evidence>
<evidence type="ECO:0000259" key="2">
    <source>
        <dbReference type="PROSITE" id="PS50835"/>
    </source>
</evidence>
<comment type="caution">
    <text evidence="3">The sequence shown here is derived from an EMBL/GenBank/DDBJ whole genome shotgun (WGS) entry which is preliminary data.</text>
</comment>
<gene>
    <name evidence="3" type="ORF">LEP1GSC104_4834</name>
</gene>
<dbReference type="Pfam" id="PF07603">
    <property type="entry name" value="Lcl_C"/>
    <property type="match status" value="1"/>
</dbReference>
<dbReference type="PANTHER" id="PTHR35812">
    <property type="entry name" value="LIPOPROTEIN"/>
    <property type="match status" value="1"/>
</dbReference>
<evidence type="ECO:0000313" key="4">
    <source>
        <dbReference type="Proteomes" id="UP000006324"/>
    </source>
</evidence>
<dbReference type="EMBL" id="AHNQ02000022">
    <property type="protein sequence ID" value="EKO25704.1"/>
    <property type="molecule type" value="Genomic_DNA"/>
</dbReference>
<proteinExistence type="predicted"/>